<evidence type="ECO:0000313" key="2">
    <source>
        <dbReference type="EMBL" id="CBJ10507.1"/>
    </source>
</evidence>
<dbReference type="eggNOG" id="ENOG5030UEQ">
    <property type="taxonomic scope" value="Bacteria"/>
</dbReference>
<dbReference type="EMBL" id="FN650140">
    <property type="protein sequence ID" value="CBJ10507.1"/>
    <property type="molecule type" value="Genomic_DNA"/>
</dbReference>
<sequence length="672" mass="75762">MNKPKSEDIKARSNLPFAMQVVSNPKITVAHNKTSQGILIGAQAMIAAGAQSEFVTANIMQAHALNSSIILRAGDPPQYNKHRSPKSGVNLSKTSKQGFFKGSLAEELRFARIENGEPRPHHPKDEAHLSLKPTDPEYQHTMQLDINMRDILREIGPDGDLRVLGFNPDSGLLRFEYKEGHGPKPDDNSPTGFEGQFVVNLLAGENNPIFYSREWDKAEHDKNWDASQGIIKKPPELEAVSDELYKQLFNHTFKLQYAESKNAHLNESELKSAKVFANRPRSAEEFKQAMGIDHPHYGLIKECTSLEKILAKFKTHLEEETANEVILEIYDKGGRIVAGDWDGMALGHPPGLDSKYAEVINVFAPQAEGIENKQKLLELSDAYLNEIQCKAQEKKSNGIQLSSFEEKTLAIPSITEIVSDFALARAGCITPHEFVFQQVLNHAYRDKLNAHYGEKYNTDAVQKAMDKLVSIKDVITSENIMDISRRLVQAEIMLEQENISPSLLNQITEHMASHFVLAIKKETPYVIPHLHHDVNVHDLYQHGFDMRNPYGSNLEGAWLLITADGSTLYGETQEQLVEVLLTGDFLAKNHLEISHGANMNAGWGRVIERQIQLGQTIPPKTMEVYEKNLECMKLEQINHFHNYKSQLKHLKCTTQINNNPEKDVYHQTANTF</sequence>
<keyword evidence="3" id="KW-1185">Reference proteome</keyword>
<dbReference type="AlphaFoldDB" id="D3HNP4"/>
<dbReference type="HOGENOM" id="CLU_408714_0_0_6"/>
<dbReference type="OrthoDB" id="5650659at2"/>
<protein>
    <submittedName>
        <fullName evidence="2">Uncharacterized protein</fullName>
    </submittedName>
</protein>
<dbReference type="RefSeq" id="WP_003633508.1">
    <property type="nucleotide sequence ID" value="NC_013861.1"/>
</dbReference>
<proteinExistence type="predicted"/>
<organism evidence="2 3">
    <name type="scientific">Legionella longbeachae serogroup 1 (strain NSW150)</name>
    <dbReference type="NCBI Taxonomy" id="661367"/>
    <lineage>
        <taxon>Bacteria</taxon>
        <taxon>Pseudomonadati</taxon>
        <taxon>Pseudomonadota</taxon>
        <taxon>Gammaproteobacteria</taxon>
        <taxon>Legionellales</taxon>
        <taxon>Legionellaceae</taxon>
        <taxon>Legionella</taxon>
    </lineage>
</organism>
<dbReference type="KEGG" id="llo:LLO_0179"/>
<evidence type="ECO:0000313" key="3">
    <source>
        <dbReference type="Proteomes" id="UP000001060"/>
    </source>
</evidence>
<feature type="region of interest" description="Disordered" evidence="1">
    <location>
        <begin position="76"/>
        <end position="95"/>
    </location>
</feature>
<accession>D3HNP4</accession>
<dbReference type="GeneID" id="40924403"/>
<name>D3HNP4_LEGLN</name>
<dbReference type="Proteomes" id="UP000001060">
    <property type="component" value="Chromosome"/>
</dbReference>
<gene>
    <name evidence="2" type="ordered locus">LLO_0179</name>
</gene>
<evidence type="ECO:0000256" key="1">
    <source>
        <dbReference type="SAM" id="MobiDB-lite"/>
    </source>
</evidence>
<reference evidence="2 3" key="1">
    <citation type="journal article" date="2010" name="PLoS Genet.">
        <title>Analysis of the Legionella longbeachae genome and transcriptome uncovers unique strategies to cause Legionnaires' disease.</title>
        <authorList>
            <person name="Cazalet C."/>
            <person name="Gomez-Valero L."/>
            <person name="Rusniok C."/>
            <person name="Lomma M."/>
            <person name="Dervins-Ravault D."/>
            <person name="Newton H."/>
            <person name="Sansom F."/>
            <person name="Jarraud S."/>
            <person name="Zidane N."/>
            <person name="Ma L."/>
            <person name="Bouchier C."/>
            <person name="Etienne J."/>
            <person name="Hartland E."/>
            <person name="Buchrieser C."/>
        </authorList>
    </citation>
    <scope>NUCLEOTIDE SEQUENCE [LARGE SCALE GENOMIC DNA]</scope>
    <source>
        <strain evidence="2 3">NSW150</strain>
    </source>
</reference>